<gene>
    <name evidence="2" type="ordered locus">Huta_2176</name>
</gene>
<dbReference type="PANTHER" id="PTHR28008">
    <property type="entry name" value="DOMAIN PROTEIN, PUTATIVE (AFU_ORTHOLOGUE AFUA_3G10980)-RELATED"/>
    <property type="match status" value="1"/>
</dbReference>
<keyword evidence="1" id="KW-1133">Transmembrane helix</keyword>
<dbReference type="AlphaFoldDB" id="C7NUI6"/>
<feature type="transmembrane region" description="Helical" evidence="1">
    <location>
        <begin position="80"/>
        <end position="101"/>
    </location>
</feature>
<sequence>MSTRSRQADRSLRWLVVLVVTAILFVAAVVEPSSDIARSGPFGLLTQATWLHVFGYAFFSLTLVYALLDTPDEPTLHPAVVPIIVVAYGILLELVQLLIPYRSFGVGDILADAVGAVVVVAVWAYGRAALAALGFRRS</sequence>
<dbReference type="Proteomes" id="UP000002071">
    <property type="component" value="Chromosome"/>
</dbReference>
<protein>
    <submittedName>
        <fullName evidence="2">Uncharacterized protein</fullName>
    </submittedName>
</protein>
<dbReference type="RefSeq" id="WP_015789914.1">
    <property type="nucleotide sequence ID" value="NC_013158.1"/>
</dbReference>
<dbReference type="GeneID" id="8384470"/>
<dbReference type="NCBIfam" id="NF037970">
    <property type="entry name" value="vanZ_1"/>
    <property type="match status" value="1"/>
</dbReference>
<evidence type="ECO:0000256" key="1">
    <source>
        <dbReference type="SAM" id="Phobius"/>
    </source>
</evidence>
<dbReference type="HOGENOM" id="CLU_096028_4_1_2"/>
<dbReference type="PANTHER" id="PTHR28008:SF1">
    <property type="entry name" value="DOMAIN PROTEIN, PUTATIVE (AFU_ORTHOLOGUE AFUA_3G10980)-RELATED"/>
    <property type="match status" value="1"/>
</dbReference>
<proteinExistence type="predicted"/>
<keyword evidence="1" id="KW-0812">Transmembrane</keyword>
<evidence type="ECO:0000313" key="3">
    <source>
        <dbReference type="Proteomes" id="UP000002071"/>
    </source>
</evidence>
<dbReference type="KEGG" id="hut:Huta_2176"/>
<feature type="transmembrane region" description="Helical" evidence="1">
    <location>
        <begin position="12"/>
        <end position="30"/>
    </location>
</feature>
<keyword evidence="3" id="KW-1185">Reference proteome</keyword>
<organism evidence="2 3">
    <name type="scientific">Halorhabdus utahensis (strain DSM 12940 / JCM 11049 / AX-2)</name>
    <dbReference type="NCBI Taxonomy" id="519442"/>
    <lineage>
        <taxon>Archaea</taxon>
        <taxon>Methanobacteriati</taxon>
        <taxon>Methanobacteriota</taxon>
        <taxon>Stenosarchaea group</taxon>
        <taxon>Halobacteria</taxon>
        <taxon>Halobacteriales</taxon>
        <taxon>Haloarculaceae</taxon>
        <taxon>Halorhabdus</taxon>
    </lineage>
</organism>
<reference evidence="2 3" key="1">
    <citation type="journal article" date="2009" name="Stand. Genomic Sci.">
        <title>Complete genome sequence of Halorhabdus utahensis type strain (AX-2).</title>
        <authorList>
            <person name="Anderson I."/>
            <person name="Tindall B.J."/>
            <person name="Pomrenke H."/>
            <person name="Goker M."/>
            <person name="Lapidus A."/>
            <person name="Nolan M."/>
            <person name="Copeland A."/>
            <person name="Glavina Del Rio T."/>
            <person name="Chen F."/>
            <person name="Tice H."/>
            <person name="Cheng J.F."/>
            <person name="Lucas S."/>
            <person name="Chertkov O."/>
            <person name="Bruce D."/>
            <person name="Brettin T."/>
            <person name="Detter J.C."/>
            <person name="Han C."/>
            <person name="Goodwin L."/>
            <person name="Land M."/>
            <person name="Hauser L."/>
            <person name="Chang Y.J."/>
            <person name="Jeffries C.D."/>
            <person name="Pitluck S."/>
            <person name="Pati A."/>
            <person name="Mavromatis K."/>
            <person name="Ivanova N."/>
            <person name="Ovchinnikova G."/>
            <person name="Chen A."/>
            <person name="Palaniappan K."/>
            <person name="Chain P."/>
            <person name="Rohde M."/>
            <person name="Bristow J."/>
            <person name="Eisen J.A."/>
            <person name="Markowitz V."/>
            <person name="Hugenholtz P."/>
            <person name="Kyrpides N.C."/>
            <person name="Klenk H.P."/>
        </authorList>
    </citation>
    <scope>NUCLEOTIDE SEQUENCE [LARGE SCALE GENOMIC DNA]</scope>
    <source>
        <strain evidence="3">DSM 12940 / JCM 11049 / AX-2</strain>
    </source>
</reference>
<keyword evidence="1" id="KW-0472">Membrane</keyword>
<dbReference type="OrthoDB" id="242169at2157"/>
<dbReference type="eggNOG" id="arCOG03232">
    <property type="taxonomic scope" value="Archaea"/>
</dbReference>
<feature type="transmembrane region" description="Helical" evidence="1">
    <location>
        <begin position="50"/>
        <end position="68"/>
    </location>
</feature>
<accession>C7NUI6</accession>
<name>C7NUI6_HALUD</name>
<feature type="transmembrane region" description="Helical" evidence="1">
    <location>
        <begin position="113"/>
        <end position="135"/>
    </location>
</feature>
<dbReference type="EMBL" id="CP001687">
    <property type="protein sequence ID" value="ACV12343.1"/>
    <property type="molecule type" value="Genomic_DNA"/>
</dbReference>
<evidence type="ECO:0000313" key="2">
    <source>
        <dbReference type="EMBL" id="ACV12343.1"/>
    </source>
</evidence>